<gene>
    <name evidence="2" type="ORF">B7H23_00300</name>
</gene>
<organism evidence="2 3">
    <name type="scientific">Notoacmeibacter marinus</name>
    <dbReference type="NCBI Taxonomy" id="1876515"/>
    <lineage>
        <taxon>Bacteria</taxon>
        <taxon>Pseudomonadati</taxon>
        <taxon>Pseudomonadota</taxon>
        <taxon>Alphaproteobacteria</taxon>
        <taxon>Hyphomicrobiales</taxon>
        <taxon>Notoacmeibacteraceae</taxon>
        <taxon>Notoacmeibacter</taxon>
    </lineage>
</organism>
<accession>A0A231V024</accession>
<feature type="region of interest" description="Disordered" evidence="1">
    <location>
        <begin position="70"/>
        <end position="89"/>
    </location>
</feature>
<reference evidence="3" key="1">
    <citation type="journal article" date="2017" name="Int. J. Syst. Evol. Microbiol.">
        <title>Notoacmeibacter marinus gen. nov., sp. nov., isolated from the gut of a limpet and proposal of Notoacmeibacteraceae fam. nov. in the order Rhizobiales of the class Alphaproteobacteria.</title>
        <authorList>
            <person name="Huang Z."/>
            <person name="Guo F."/>
            <person name="Lai Q."/>
        </authorList>
    </citation>
    <scope>NUCLEOTIDE SEQUENCE [LARGE SCALE GENOMIC DNA]</scope>
    <source>
        <strain evidence="3">XMTR2A4</strain>
    </source>
</reference>
<dbReference type="Proteomes" id="UP000215405">
    <property type="component" value="Unassembled WGS sequence"/>
</dbReference>
<protein>
    <submittedName>
        <fullName evidence="2">Uncharacterized protein</fullName>
    </submittedName>
</protein>
<evidence type="ECO:0000313" key="2">
    <source>
        <dbReference type="EMBL" id="OXT01464.1"/>
    </source>
</evidence>
<name>A0A231V024_9HYPH</name>
<keyword evidence="3" id="KW-1185">Reference proteome</keyword>
<evidence type="ECO:0000256" key="1">
    <source>
        <dbReference type="SAM" id="MobiDB-lite"/>
    </source>
</evidence>
<dbReference type="EMBL" id="NBYO01000001">
    <property type="protein sequence ID" value="OXT01464.1"/>
    <property type="molecule type" value="Genomic_DNA"/>
</dbReference>
<proteinExistence type="predicted"/>
<dbReference type="AlphaFoldDB" id="A0A231V024"/>
<sequence length="89" mass="9570">MPIAPSLLTLLQMTDPPPLHYRLALSVYKTVSTLVCLDDWRADGRQQFQVCAERTIVLEAADQTGSCPPAAIALGDPHTKKAGALRTGP</sequence>
<evidence type="ECO:0000313" key="3">
    <source>
        <dbReference type="Proteomes" id="UP000215405"/>
    </source>
</evidence>
<comment type="caution">
    <text evidence="2">The sequence shown here is derived from an EMBL/GenBank/DDBJ whole genome shotgun (WGS) entry which is preliminary data.</text>
</comment>